<name>A0AAI8VVJ7_9PEZI</name>
<feature type="transmembrane region" description="Helical" evidence="2">
    <location>
        <begin position="100"/>
        <end position="126"/>
    </location>
</feature>
<dbReference type="EMBL" id="CAUWAG010000018">
    <property type="protein sequence ID" value="CAJ2511233.1"/>
    <property type="molecule type" value="Genomic_DNA"/>
</dbReference>
<feature type="compositionally biased region" description="Low complexity" evidence="1">
    <location>
        <begin position="215"/>
        <end position="246"/>
    </location>
</feature>
<feature type="region of interest" description="Disordered" evidence="1">
    <location>
        <begin position="215"/>
        <end position="247"/>
    </location>
</feature>
<proteinExistence type="predicted"/>
<protein>
    <submittedName>
        <fullName evidence="3">Uu.00g068580.m01.CDS01</fullName>
    </submittedName>
</protein>
<gene>
    <name evidence="3" type="ORF">KHLLAP_LOCUS11701</name>
</gene>
<organism evidence="3 4">
    <name type="scientific">Anthostomella pinea</name>
    <dbReference type="NCBI Taxonomy" id="933095"/>
    <lineage>
        <taxon>Eukaryota</taxon>
        <taxon>Fungi</taxon>
        <taxon>Dikarya</taxon>
        <taxon>Ascomycota</taxon>
        <taxon>Pezizomycotina</taxon>
        <taxon>Sordariomycetes</taxon>
        <taxon>Xylariomycetidae</taxon>
        <taxon>Xylariales</taxon>
        <taxon>Xylariaceae</taxon>
        <taxon>Anthostomella</taxon>
    </lineage>
</organism>
<dbReference type="Proteomes" id="UP001295740">
    <property type="component" value="Unassembled WGS sequence"/>
</dbReference>
<evidence type="ECO:0000256" key="1">
    <source>
        <dbReference type="SAM" id="MobiDB-lite"/>
    </source>
</evidence>
<comment type="caution">
    <text evidence="3">The sequence shown here is derived from an EMBL/GenBank/DDBJ whole genome shotgun (WGS) entry which is preliminary data.</text>
</comment>
<evidence type="ECO:0000313" key="4">
    <source>
        <dbReference type="Proteomes" id="UP001295740"/>
    </source>
</evidence>
<accession>A0AAI8VVJ7</accession>
<keyword evidence="2" id="KW-0472">Membrane</keyword>
<keyword evidence="2" id="KW-0812">Transmembrane</keyword>
<sequence length="405" mass="44234">MPERIAATTLPHPPKRCYEYHDLEDAKRDLPQSLLLPHSLSTTTTGRRVLFHHHQVLHAPRETCVHHDSSNSCTSNSMSLKAKRWKDRWHDIKRRSSPVYFPYAGLIFLVIILVAVVTVIVGWFGLTVATIAMKHPMNSSAGAVSSATTTEWPAPPDIAAGGFKKKELEVARTAPPPPPPATEITVLHTTVVTDTITELVTETYTTILHTPMSATMAPTRTPVPTTTTTARATSTPTTTGDASTSSMAGDTMTGRMYCTFADRPNIYTLCPWVHTSQPGMLDATAVPAVAFASGSTSRMRNPFSGLRLAVMSLWNSVPALGRNVHGKERMDEGDGGCVCDYDCDCADLRRRLHHALDLVRVQQQLLDSQAVMMKEHRRSFAAAVEVIEAMKGSSSSSSEDDDEVV</sequence>
<keyword evidence="2" id="KW-1133">Transmembrane helix</keyword>
<keyword evidence="4" id="KW-1185">Reference proteome</keyword>
<reference evidence="3" key="1">
    <citation type="submission" date="2023-10" db="EMBL/GenBank/DDBJ databases">
        <authorList>
            <person name="Hackl T."/>
        </authorList>
    </citation>
    <scope>NUCLEOTIDE SEQUENCE</scope>
</reference>
<evidence type="ECO:0000256" key="2">
    <source>
        <dbReference type="SAM" id="Phobius"/>
    </source>
</evidence>
<evidence type="ECO:0000313" key="3">
    <source>
        <dbReference type="EMBL" id="CAJ2511233.1"/>
    </source>
</evidence>
<dbReference type="AlphaFoldDB" id="A0AAI8VVJ7"/>